<protein>
    <recommendedName>
        <fullName evidence="3">ParE toxin of type II toxin-antitoxin system, parDE</fullName>
    </recommendedName>
</protein>
<proteinExistence type="predicted"/>
<reference evidence="2" key="1">
    <citation type="submission" date="2016-10" db="EMBL/GenBank/DDBJ databases">
        <authorList>
            <person name="Varghese N."/>
            <person name="Submissions S."/>
        </authorList>
    </citation>
    <scope>NUCLEOTIDE SEQUENCE [LARGE SCALE GENOMIC DNA]</scope>
    <source>
        <strain evidence="2">DSM 17724</strain>
    </source>
</reference>
<dbReference type="AlphaFoldDB" id="A0A1I0QUH1"/>
<keyword evidence="2" id="KW-1185">Reference proteome</keyword>
<evidence type="ECO:0000313" key="1">
    <source>
        <dbReference type="EMBL" id="SEW31264.1"/>
    </source>
</evidence>
<gene>
    <name evidence="1" type="ORF">SAMN05421841_2200</name>
</gene>
<dbReference type="EMBL" id="FOIU01000001">
    <property type="protein sequence ID" value="SEW31264.1"/>
    <property type="molecule type" value="Genomic_DNA"/>
</dbReference>
<evidence type="ECO:0008006" key="3">
    <source>
        <dbReference type="Google" id="ProtNLM"/>
    </source>
</evidence>
<name>A0A1I0QUH1_9FLAO</name>
<organism evidence="1 2">
    <name type="scientific">Chryseobacterium wanjuense</name>
    <dbReference type="NCBI Taxonomy" id="356305"/>
    <lineage>
        <taxon>Bacteria</taxon>
        <taxon>Pseudomonadati</taxon>
        <taxon>Bacteroidota</taxon>
        <taxon>Flavobacteriia</taxon>
        <taxon>Flavobacteriales</taxon>
        <taxon>Weeksellaceae</taxon>
        <taxon>Chryseobacterium group</taxon>
        <taxon>Chryseobacterium</taxon>
    </lineage>
</organism>
<accession>A0A1I0QUH1</accession>
<dbReference type="Proteomes" id="UP000199469">
    <property type="component" value="Unassembled WGS sequence"/>
</dbReference>
<evidence type="ECO:0000313" key="2">
    <source>
        <dbReference type="Proteomes" id="UP000199469"/>
    </source>
</evidence>
<dbReference type="STRING" id="356305.SAMN05421841_2200"/>
<sequence>MQTVILSTFFSEKIKGKYTPEFIDTIIEKISLNPKASKNIGTTKNLYLYKLGICDLKKHEYNLIYFFENKNSPIYFITIFKDKESDIINKAIFYLASDAMK</sequence>